<dbReference type="AlphaFoldDB" id="A0A151I4M7"/>
<name>A0A151I4M7_9HYME</name>
<dbReference type="EMBL" id="KQ976445">
    <property type="protein sequence ID" value="KYM86053.1"/>
    <property type="molecule type" value="Genomic_DNA"/>
</dbReference>
<reference evidence="2 3" key="1">
    <citation type="submission" date="2015-09" db="EMBL/GenBank/DDBJ databases">
        <title>Atta colombica WGS genome.</title>
        <authorList>
            <person name="Nygaard S."/>
            <person name="Hu H."/>
            <person name="Boomsma J."/>
            <person name="Zhang G."/>
        </authorList>
    </citation>
    <scope>NUCLEOTIDE SEQUENCE [LARGE SCALE GENOMIC DNA]</scope>
    <source>
        <strain evidence="2">Treedump-2</strain>
        <tissue evidence="2">Whole body</tissue>
    </source>
</reference>
<feature type="non-terminal residue" evidence="2">
    <location>
        <position position="1"/>
    </location>
</feature>
<evidence type="ECO:0000313" key="2">
    <source>
        <dbReference type="EMBL" id="KYM86053.1"/>
    </source>
</evidence>
<sequence>SQLEHARMVRSTPLHDLNHSHHSRNRRSRTVLHIRNIGLRPMRRRQWREERSAFSEKHFRDILRTSHGELCYVYVMY</sequence>
<evidence type="ECO:0000313" key="3">
    <source>
        <dbReference type="Proteomes" id="UP000078540"/>
    </source>
</evidence>
<dbReference type="Proteomes" id="UP000078540">
    <property type="component" value="Unassembled WGS sequence"/>
</dbReference>
<gene>
    <name evidence="2" type="ORF">ALC53_04246</name>
</gene>
<organism evidence="2 3">
    <name type="scientific">Atta colombica</name>
    <dbReference type="NCBI Taxonomy" id="520822"/>
    <lineage>
        <taxon>Eukaryota</taxon>
        <taxon>Metazoa</taxon>
        <taxon>Ecdysozoa</taxon>
        <taxon>Arthropoda</taxon>
        <taxon>Hexapoda</taxon>
        <taxon>Insecta</taxon>
        <taxon>Pterygota</taxon>
        <taxon>Neoptera</taxon>
        <taxon>Endopterygota</taxon>
        <taxon>Hymenoptera</taxon>
        <taxon>Apocrita</taxon>
        <taxon>Aculeata</taxon>
        <taxon>Formicoidea</taxon>
        <taxon>Formicidae</taxon>
        <taxon>Myrmicinae</taxon>
        <taxon>Atta</taxon>
    </lineage>
</organism>
<protein>
    <submittedName>
        <fullName evidence="2">Uncharacterized protein</fullName>
    </submittedName>
</protein>
<accession>A0A151I4M7</accession>
<proteinExistence type="predicted"/>
<feature type="region of interest" description="Disordered" evidence="1">
    <location>
        <begin position="1"/>
        <end position="28"/>
    </location>
</feature>
<evidence type="ECO:0000256" key="1">
    <source>
        <dbReference type="SAM" id="MobiDB-lite"/>
    </source>
</evidence>
<keyword evidence="3" id="KW-1185">Reference proteome</keyword>